<organism evidence="1 2">
    <name type="scientific">Gemmata palustris</name>
    <dbReference type="NCBI Taxonomy" id="2822762"/>
    <lineage>
        <taxon>Bacteria</taxon>
        <taxon>Pseudomonadati</taxon>
        <taxon>Planctomycetota</taxon>
        <taxon>Planctomycetia</taxon>
        <taxon>Gemmatales</taxon>
        <taxon>Gemmataceae</taxon>
        <taxon>Gemmata</taxon>
    </lineage>
</organism>
<comment type="caution">
    <text evidence="1">The sequence shown here is derived from an EMBL/GenBank/DDBJ whole genome shotgun (WGS) entry which is preliminary data.</text>
</comment>
<sequence length="242" mass="25824">MANQSTDAARDLAAVQAVLSQVEKGAPKPRGMALKRERIDQPATVPAVAGVDVETDPAVIAARQKAADLRERWLGVCDELADLTERTGLQPGQRPEPGQLDELIVAAMLAGRAPIEEADVQRLQALTTTERCSYEAAKQAAAAVWPAIESAKRRAVPAIEKALAPAARDFALGLVTMIRAGMEFSEQIARFERHGWGHSMPNIVFRPGMSVGTNPYDAQALIRELLNAGALTSADVSDLPTG</sequence>
<protein>
    <submittedName>
        <fullName evidence="1">Uncharacterized protein</fullName>
    </submittedName>
</protein>
<dbReference type="RefSeq" id="WP_210652072.1">
    <property type="nucleotide sequence ID" value="NZ_JAGKQQ010000001.1"/>
</dbReference>
<name>A0ABS5BJY1_9BACT</name>
<gene>
    <name evidence="1" type="ORF">J8F10_01695</name>
</gene>
<evidence type="ECO:0000313" key="1">
    <source>
        <dbReference type="EMBL" id="MBP3954011.1"/>
    </source>
</evidence>
<evidence type="ECO:0000313" key="2">
    <source>
        <dbReference type="Proteomes" id="UP000676565"/>
    </source>
</evidence>
<dbReference type="Proteomes" id="UP000676565">
    <property type="component" value="Unassembled WGS sequence"/>
</dbReference>
<reference evidence="1 2" key="1">
    <citation type="submission" date="2021-04" db="EMBL/GenBank/DDBJ databases">
        <authorList>
            <person name="Ivanova A."/>
        </authorList>
    </citation>
    <scope>NUCLEOTIDE SEQUENCE [LARGE SCALE GENOMIC DNA]</scope>
    <source>
        <strain evidence="1 2">G18</strain>
    </source>
</reference>
<dbReference type="EMBL" id="JAGKQQ010000001">
    <property type="protein sequence ID" value="MBP3954011.1"/>
    <property type="molecule type" value="Genomic_DNA"/>
</dbReference>
<accession>A0ABS5BJY1</accession>
<keyword evidence="2" id="KW-1185">Reference proteome</keyword>
<proteinExistence type="predicted"/>